<dbReference type="Pfam" id="PF22621">
    <property type="entry name" value="CurL-like_PKS_C"/>
    <property type="match status" value="1"/>
</dbReference>
<keyword evidence="2" id="KW-0596">Phosphopantetheine</keyword>
<comment type="cofactor">
    <cofactor evidence="1">
        <name>pantetheine 4'-phosphate</name>
        <dbReference type="ChEBI" id="CHEBI:47942"/>
    </cofactor>
</comment>
<dbReference type="InterPro" id="IPR013968">
    <property type="entry name" value="PKS_KR"/>
</dbReference>
<gene>
    <name evidence="12" type="ORF">J3U88_24455</name>
</gene>
<dbReference type="GO" id="GO:0004312">
    <property type="term" value="F:fatty acid synthase activity"/>
    <property type="evidence" value="ECO:0007669"/>
    <property type="project" value="TreeGrafter"/>
</dbReference>
<dbReference type="InterPro" id="IPR049490">
    <property type="entry name" value="C883_1060-like_KR_N"/>
</dbReference>
<dbReference type="SMART" id="SM00825">
    <property type="entry name" value="PKS_KS"/>
    <property type="match status" value="2"/>
</dbReference>
<dbReference type="InterPro" id="IPR029058">
    <property type="entry name" value="AB_hydrolase_fold"/>
</dbReference>
<dbReference type="Gene3D" id="3.40.50.1820">
    <property type="entry name" value="alpha/beta hydrolase"/>
    <property type="match status" value="1"/>
</dbReference>
<dbReference type="InterPro" id="IPR013217">
    <property type="entry name" value="Methyltransf_12"/>
</dbReference>
<comment type="similarity">
    <text evidence="9">In the C-terminal section; belongs to the NRP synthetase family.</text>
</comment>
<dbReference type="InterPro" id="IPR044894">
    <property type="entry name" value="TubC_N_sf"/>
</dbReference>
<keyword evidence="13" id="KW-1185">Reference proteome</keyword>
<dbReference type="SUPFAM" id="SSF53901">
    <property type="entry name" value="Thiolase-like"/>
    <property type="match status" value="2"/>
</dbReference>
<feature type="domain" description="Carrier" evidence="10">
    <location>
        <begin position="3858"/>
        <end position="3933"/>
    </location>
</feature>
<evidence type="ECO:0000256" key="6">
    <source>
        <dbReference type="ARBA" id="ARBA00022832"/>
    </source>
</evidence>
<dbReference type="InterPro" id="IPR041464">
    <property type="entry name" value="TubC_N"/>
</dbReference>
<dbReference type="PROSITE" id="PS52004">
    <property type="entry name" value="KS3_2"/>
    <property type="match status" value="2"/>
</dbReference>
<dbReference type="InterPro" id="IPR016035">
    <property type="entry name" value="Acyl_Trfase/lysoPLipase"/>
</dbReference>
<dbReference type="SUPFAM" id="SSF56801">
    <property type="entry name" value="Acetyl-CoA synthetase-like"/>
    <property type="match status" value="1"/>
</dbReference>
<dbReference type="SUPFAM" id="SSF55048">
    <property type="entry name" value="Probable ACP-binding domain of malonyl-CoA ACP transacylase"/>
    <property type="match status" value="1"/>
</dbReference>
<dbReference type="SMART" id="SM00824">
    <property type="entry name" value="PKS_TE"/>
    <property type="match status" value="1"/>
</dbReference>
<dbReference type="SUPFAM" id="SSF53474">
    <property type="entry name" value="alpha/beta-Hydrolases"/>
    <property type="match status" value="1"/>
</dbReference>
<dbReference type="Gene3D" id="3.40.47.10">
    <property type="match status" value="2"/>
</dbReference>
<dbReference type="Pfam" id="PF00109">
    <property type="entry name" value="ketoacyl-synt"/>
    <property type="match status" value="2"/>
</dbReference>
<feature type="domain" description="Ketosynthase family 3 (KS3)" evidence="11">
    <location>
        <begin position="2588"/>
        <end position="2991"/>
    </location>
</feature>
<dbReference type="InterPro" id="IPR020841">
    <property type="entry name" value="PKS_Beta-ketoAc_synthase_dom"/>
</dbReference>
<dbReference type="GO" id="GO:0071770">
    <property type="term" value="P:DIM/DIP cell wall layer assembly"/>
    <property type="evidence" value="ECO:0007669"/>
    <property type="project" value="TreeGrafter"/>
</dbReference>
<dbReference type="Gene3D" id="3.30.559.30">
    <property type="entry name" value="Nonribosomal peptide synthetase, condensation domain"/>
    <property type="match status" value="1"/>
</dbReference>
<dbReference type="InterPro" id="IPR006162">
    <property type="entry name" value="Ppantetheine_attach_site"/>
</dbReference>
<evidence type="ECO:0000256" key="2">
    <source>
        <dbReference type="ARBA" id="ARBA00022450"/>
    </source>
</evidence>
<dbReference type="Gene3D" id="1.10.1200.10">
    <property type="entry name" value="ACP-like"/>
    <property type="match status" value="3"/>
</dbReference>
<dbReference type="Pfam" id="PF21394">
    <property type="entry name" value="Beta-ketacyl_N"/>
    <property type="match status" value="1"/>
</dbReference>
<dbReference type="SUPFAM" id="SSF52777">
    <property type="entry name" value="CoA-dependent acyltransferases"/>
    <property type="match status" value="2"/>
</dbReference>
<dbReference type="InterPro" id="IPR029063">
    <property type="entry name" value="SAM-dependent_MTases_sf"/>
</dbReference>
<accession>A0A8J7QNG0</accession>
<dbReference type="Gene3D" id="3.30.70.250">
    <property type="entry name" value="Malonyl-CoA ACP transacylase, ACP-binding"/>
    <property type="match status" value="2"/>
</dbReference>
<dbReference type="Gene3D" id="3.40.50.12780">
    <property type="entry name" value="N-terminal domain of ligase-like"/>
    <property type="match status" value="1"/>
</dbReference>
<dbReference type="Pfam" id="PF00501">
    <property type="entry name" value="AMP-binding"/>
    <property type="match status" value="1"/>
</dbReference>
<evidence type="ECO:0000256" key="7">
    <source>
        <dbReference type="ARBA" id="ARBA00023098"/>
    </source>
</evidence>
<dbReference type="FunFam" id="3.40.50.980:FF:000001">
    <property type="entry name" value="Non-ribosomal peptide synthetase"/>
    <property type="match status" value="1"/>
</dbReference>
<dbReference type="InterPro" id="IPR000873">
    <property type="entry name" value="AMP-dep_synth/lig_dom"/>
</dbReference>
<dbReference type="GO" id="GO:0031177">
    <property type="term" value="F:phosphopantetheine binding"/>
    <property type="evidence" value="ECO:0007669"/>
    <property type="project" value="InterPro"/>
</dbReference>
<evidence type="ECO:0000313" key="13">
    <source>
        <dbReference type="Proteomes" id="UP000664417"/>
    </source>
</evidence>
<dbReference type="Pfam" id="PF00668">
    <property type="entry name" value="Condensation"/>
    <property type="match status" value="1"/>
</dbReference>
<evidence type="ECO:0000259" key="10">
    <source>
        <dbReference type="PROSITE" id="PS50075"/>
    </source>
</evidence>
<dbReference type="SUPFAM" id="SSF52151">
    <property type="entry name" value="FabD/lysophospholipase-like"/>
    <property type="match status" value="1"/>
</dbReference>
<dbReference type="InterPro" id="IPR014030">
    <property type="entry name" value="Ketoacyl_synth_N"/>
</dbReference>
<dbReference type="Pfam" id="PF08659">
    <property type="entry name" value="KR"/>
    <property type="match status" value="1"/>
</dbReference>
<dbReference type="Pfam" id="PF00975">
    <property type="entry name" value="Thioesterase"/>
    <property type="match status" value="1"/>
</dbReference>
<dbReference type="CDD" id="cd19531">
    <property type="entry name" value="LCL_NRPS-like"/>
    <property type="match status" value="1"/>
</dbReference>
<keyword evidence="3" id="KW-0597">Phosphoprotein</keyword>
<dbReference type="InterPro" id="IPR001227">
    <property type="entry name" value="Ac_transferase_dom_sf"/>
</dbReference>
<dbReference type="InterPro" id="IPR016039">
    <property type="entry name" value="Thiolase-like"/>
</dbReference>
<dbReference type="GO" id="GO:0006633">
    <property type="term" value="P:fatty acid biosynthetic process"/>
    <property type="evidence" value="ECO:0007669"/>
    <property type="project" value="InterPro"/>
</dbReference>
<organism evidence="12 13">
    <name type="scientific">Acanthopleuribacter pedis</name>
    <dbReference type="NCBI Taxonomy" id="442870"/>
    <lineage>
        <taxon>Bacteria</taxon>
        <taxon>Pseudomonadati</taxon>
        <taxon>Acidobacteriota</taxon>
        <taxon>Holophagae</taxon>
        <taxon>Acanthopleuribacterales</taxon>
        <taxon>Acanthopleuribacteraceae</taxon>
        <taxon>Acanthopleuribacter</taxon>
    </lineage>
</organism>
<dbReference type="CDD" id="cd05930">
    <property type="entry name" value="A_NRPS"/>
    <property type="match status" value="1"/>
</dbReference>
<dbReference type="InterPro" id="IPR036291">
    <property type="entry name" value="NAD(P)-bd_dom_sf"/>
</dbReference>
<dbReference type="Gene3D" id="1.10.10.1830">
    <property type="entry name" value="Non-ribosomal peptide synthase, adenylation domain"/>
    <property type="match status" value="1"/>
</dbReference>
<dbReference type="SUPFAM" id="SSF53335">
    <property type="entry name" value="S-adenosyl-L-methionine-dependent methyltransferases"/>
    <property type="match status" value="1"/>
</dbReference>
<dbReference type="InterPro" id="IPR042099">
    <property type="entry name" value="ANL_N_sf"/>
</dbReference>
<dbReference type="InterPro" id="IPR020802">
    <property type="entry name" value="TesA-like"/>
</dbReference>
<dbReference type="Gene3D" id="3.30.70.3290">
    <property type="match status" value="2"/>
</dbReference>
<dbReference type="Pfam" id="PF00698">
    <property type="entry name" value="Acyl_transf_1"/>
    <property type="match status" value="1"/>
</dbReference>
<dbReference type="FunFam" id="3.40.47.10:FF:000042">
    <property type="entry name" value="Polyketide synthase Pks13"/>
    <property type="match status" value="1"/>
</dbReference>
<evidence type="ECO:0000256" key="4">
    <source>
        <dbReference type="ARBA" id="ARBA00022679"/>
    </source>
</evidence>
<dbReference type="InterPro" id="IPR020845">
    <property type="entry name" value="AMP-binding_CS"/>
</dbReference>
<dbReference type="Gene3D" id="3.30.300.30">
    <property type="match status" value="1"/>
</dbReference>
<dbReference type="CDD" id="cd00833">
    <property type="entry name" value="PKS"/>
    <property type="match status" value="2"/>
</dbReference>
<dbReference type="Pfam" id="PF18563">
    <property type="entry name" value="TubC_N"/>
    <property type="match status" value="1"/>
</dbReference>
<dbReference type="Pfam" id="PF16197">
    <property type="entry name" value="KAsynt_C_assoc"/>
    <property type="match status" value="1"/>
</dbReference>
<dbReference type="CDD" id="cd08953">
    <property type="entry name" value="KR_2_SDR_x"/>
    <property type="match status" value="1"/>
</dbReference>
<dbReference type="InterPro" id="IPR050091">
    <property type="entry name" value="PKS_NRPS_Biosynth_Enz"/>
</dbReference>
<dbReference type="InterPro" id="IPR025110">
    <property type="entry name" value="AMP-bd_C"/>
</dbReference>
<dbReference type="InterPro" id="IPR009081">
    <property type="entry name" value="PP-bd_ACP"/>
</dbReference>
<dbReference type="SUPFAM" id="SSF51735">
    <property type="entry name" value="NAD(P)-binding Rossmann-fold domains"/>
    <property type="match status" value="2"/>
</dbReference>
<dbReference type="InterPro" id="IPR045851">
    <property type="entry name" value="AMP-bd_C_sf"/>
</dbReference>
<dbReference type="InterPro" id="IPR016036">
    <property type="entry name" value="Malonyl_transacylase_ACP-bd"/>
</dbReference>
<dbReference type="InterPro" id="IPR014031">
    <property type="entry name" value="Ketoacyl_synth_C"/>
</dbReference>
<keyword evidence="4" id="KW-0808">Transferase</keyword>
<evidence type="ECO:0000256" key="3">
    <source>
        <dbReference type="ARBA" id="ARBA00022553"/>
    </source>
</evidence>
<evidence type="ECO:0000256" key="1">
    <source>
        <dbReference type="ARBA" id="ARBA00001957"/>
    </source>
</evidence>
<dbReference type="SMART" id="SM00823">
    <property type="entry name" value="PKS_PP"/>
    <property type="match status" value="3"/>
</dbReference>
<dbReference type="Gene3D" id="3.40.50.720">
    <property type="entry name" value="NAD(P)-binding Rossmann-like Domain"/>
    <property type="match status" value="1"/>
</dbReference>
<name>A0A8J7QNG0_9BACT</name>
<dbReference type="InterPro" id="IPR020806">
    <property type="entry name" value="PKS_PP-bd"/>
</dbReference>
<protein>
    <submittedName>
        <fullName evidence="12">Amino acid adenylation domain-containing protein</fullName>
    </submittedName>
</protein>
<feature type="domain" description="Ketosynthase family 3 (KS3)" evidence="11">
    <location>
        <begin position="1152"/>
        <end position="1575"/>
    </location>
</feature>
<dbReference type="GO" id="GO:0009403">
    <property type="term" value="P:toxin biosynthetic process"/>
    <property type="evidence" value="ECO:0007669"/>
    <property type="project" value="UniProtKB-ARBA"/>
</dbReference>
<dbReference type="PROSITE" id="PS00606">
    <property type="entry name" value="KS3_1"/>
    <property type="match status" value="1"/>
</dbReference>
<dbReference type="InterPro" id="IPR001031">
    <property type="entry name" value="Thioesterase"/>
</dbReference>
<dbReference type="InterPro" id="IPR032821">
    <property type="entry name" value="PKS_assoc"/>
</dbReference>
<evidence type="ECO:0000256" key="8">
    <source>
        <dbReference type="ARBA" id="ARBA00023268"/>
    </source>
</evidence>
<dbReference type="SMART" id="SM00827">
    <property type="entry name" value="PKS_AT"/>
    <property type="match status" value="1"/>
</dbReference>
<dbReference type="Pfam" id="PF13193">
    <property type="entry name" value="AMP-binding_C"/>
    <property type="match status" value="1"/>
</dbReference>
<keyword evidence="5" id="KW-0677">Repeat</keyword>
<feature type="domain" description="Carrier" evidence="10">
    <location>
        <begin position="2492"/>
        <end position="2567"/>
    </location>
</feature>
<evidence type="ECO:0000313" key="12">
    <source>
        <dbReference type="EMBL" id="MBO1321653.1"/>
    </source>
</evidence>
<dbReference type="PROSITE" id="PS50075">
    <property type="entry name" value="CARRIER"/>
    <property type="match status" value="3"/>
</dbReference>
<dbReference type="Pfam" id="PF08242">
    <property type="entry name" value="Methyltransf_12"/>
    <property type="match status" value="1"/>
</dbReference>
<dbReference type="Pfam" id="PF02801">
    <property type="entry name" value="Ketoacyl-synt_C"/>
    <property type="match status" value="2"/>
</dbReference>
<dbReference type="InterPro" id="IPR001242">
    <property type="entry name" value="Condensation_dom"/>
</dbReference>
<dbReference type="InterPro" id="IPR036736">
    <property type="entry name" value="ACP-like_sf"/>
</dbReference>
<evidence type="ECO:0000256" key="5">
    <source>
        <dbReference type="ARBA" id="ARBA00022737"/>
    </source>
</evidence>
<dbReference type="Gene3D" id="1.10.1240.100">
    <property type="match status" value="1"/>
</dbReference>
<reference evidence="12" key="1">
    <citation type="submission" date="2021-03" db="EMBL/GenBank/DDBJ databases">
        <authorList>
            <person name="Wang G."/>
        </authorList>
    </citation>
    <scope>NUCLEOTIDE SEQUENCE</scope>
    <source>
        <strain evidence="12">KCTC 12899</strain>
    </source>
</reference>
<comment type="caution">
    <text evidence="12">The sequence shown here is derived from an EMBL/GenBank/DDBJ whole genome shotgun (WGS) entry which is preliminary data.</text>
</comment>
<dbReference type="InterPro" id="IPR014043">
    <property type="entry name" value="Acyl_transferase_dom"/>
</dbReference>
<dbReference type="PROSITE" id="PS00455">
    <property type="entry name" value="AMP_BINDING"/>
    <property type="match status" value="1"/>
</dbReference>
<keyword evidence="8" id="KW-0511">Multifunctional enzyme</keyword>
<feature type="domain" description="Carrier" evidence="10">
    <location>
        <begin position="1061"/>
        <end position="1135"/>
    </location>
</feature>
<dbReference type="GO" id="GO:0004315">
    <property type="term" value="F:3-oxoacyl-[acyl-carrier-protein] synthase activity"/>
    <property type="evidence" value="ECO:0007669"/>
    <property type="project" value="InterPro"/>
</dbReference>
<dbReference type="GO" id="GO:0005737">
    <property type="term" value="C:cytoplasm"/>
    <property type="evidence" value="ECO:0007669"/>
    <property type="project" value="TreeGrafter"/>
</dbReference>
<dbReference type="Gene3D" id="3.40.50.150">
    <property type="entry name" value="Vaccinia Virus protein VP39"/>
    <property type="match status" value="1"/>
</dbReference>
<dbReference type="GO" id="GO:0005886">
    <property type="term" value="C:plasma membrane"/>
    <property type="evidence" value="ECO:0007669"/>
    <property type="project" value="TreeGrafter"/>
</dbReference>
<keyword evidence="6" id="KW-0276">Fatty acid metabolism</keyword>
<dbReference type="InterPro" id="IPR057326">
    <property type="entry name" value="KR_dom"/>
</dbReference>
<dbReference type="InterPro" id="IPR010071">
    <property type="entry name" value="AA_adenyl_dom"/>
</dbReference>
<dbReference type="Gene3D" id="3.40.366.10">
    <property type="entry name" value="Malonyl-Coenzyme A Acyl Carrier Protein, domain 2"/>
    <property type="match status" value="2"/>
</dbReference>
<dbReference type="Proteomes" id="UP000664417">
    <property type="component" value="Unassembled WGS sequence"/>
</dbReference>
<dbReference type="NCBIfam" id="TIGR01733">
    <property type="entry name" value="AA-adenyl-dom"/>
    <property type="match status" value="1"/>
</dbReference>
<dbReference type="InterPro" id="IPR018201">
    <property type="entry name" value="Ketoacyl_synth_AS"/>
</dbReference>
<dbReference type="InterPro" id="IPR023213">
    <property type="entry name" value="CAT-like_dom_sf"/>
</dbReference>
<evidence type="ECO:0000256" key="9">
    <source>
        <dbReference type="ARBA" id="ARBA00029443"/>
    </source>
</evidence>
<proteinExistence type="inferred from homology"/>
<dbReference type="EMBL" id="JAFREP010000026">
    <property type="protein sequence ID" value="MBO1321653.1"/>
    <property type="molecule type" value="Genomic_DNA"/>
</dbReference>
<dbReference type="SUPFAM" id="SSF47336">
    <property type="entry name" value="ACP-like"/>
    <property type="match status" value="3"/>
</dbReference>
<dbReference type="Pfam" id="PF00550">
    <property type="entry name" value="PP-binding"/>
    <property type="match status" value="3"/>
</dbReference>
<dbReference type="PANTHER" id="PTHR43775">
    <property type="entry name" value="FATTY ACID SYNTHASE"/>
    <property type="match status" value="1"/>
</dbReference>
<dbReference type="Gene3D" id="3.30.559.10">
    <property type="entry name" value="Chloramphenicol acetyltransferase-like domain"/>
    <property type="match status" value="1"/>
</dbReference>
<dbReference type="SMART" id="SM00822">
    <property type="entry name" value="PKS_KR"/>
    <property type="match status" value="1"/>
</dbReference>
<keyword evidence="7" id="KW-0443">Lipid metabolism</keyword>
<dbReference type="PANTHER" id="PTHR43775:SF37">
    <property type="entry name" value="SI:DKEY-61P9.11"/>
    <property type="match status" value="1"/>
</dbReference>
<sequence>MRNSFANNPVPRSCAIATSIETLIAAWAARGIRPVLVEGKLQIRGPKDALTPELIAEMKERKPDILAFLAVLQPPVAQDEPPPARDPDAPIPLTRGQKSLWFLDRFGDRGGAYHVPLGLHLRGPLNVEALHGALNALVRRHESLRTCFPAGADGEPRQHILEPADVLLVQRDLSDDPDPETLFEGHAAAEAALPFDLEQGPLVRFELCRLAPEHQVLLLTLHHIVADEAATRVFFEELVADYEQGCHGAKSRCDAPAYQIADFALWQAQQLRNQAWQNQRDYWARQLAGASLSCECPRDRGRPYATTPRADIFDFSFSPARLAALDRLAREFGTTRFTVALTLYATLIYRLSGQTDLVIATPFVNRPAPIWHKVLGFFTNTLLLRYDFDRNPRFSDLLTRAASTVIEAMEHGDLPFDEVVRLLGPTRDGGAVTTLGFVMQEQRDRRLQAAGLTFETMARGNRHAKEELCLYLSIGDDGIAGSFEFRADLFTEVSINRWIGWLGRLLDTFTAAPNQQVDAVALMSDEERETLLEEGQGSARAGLDNLCLHDLLAEVAARHASATALIDGEHKLSYRQLHQAADAWAVLLRTHGAGPEQIVALSVPRDHRALVAMLGILKAGAAFLNLDPDHPDERNAWMLDDAGVQILITDQNGAERGFAASRTCLRIEAPPVPGTRPLPPAKHHPEQAAYIIYTSGTTGRPKGVVVPHRAIVNFAVNAVNHYGMSLSDRVLQGGSLCFDLCMEELFPVWVCGGTLIMGEGVGRVDSATFLEFNRRHGITNWSMVSSQWQQLIADIDAGVAPMPPSLNVALVGGEAIDPASLAVWNRVTGGRALLINGYGPTETTVVSVYCLLRSQDGSMPGQPLPIGTPFDNERVYVVDRAGRLAPHGVAGELMIGGAGVTRGYLGNPAATAAVFVPDPFSDIPGARLYRTGDRVRWRNSGRLQYLGRLDRQVKIRGVRVELGEVESRLNGLPGVAAAVVLLRRETGREPLLVGYVAAAEADPPEPATLRAQLAALLPDAMVPRFVIVLPKLPATPTGKVDTRALSEIPLSTAPAKAAFQPPRSQVEQEVAAIWADLLGREQVGRDDNFFDLGGHSLLMLKLQARLRALGGDIALIDLFAATTVSAQAGLVSGVPAAVAEAQPEAMADPAASEDIAVIGFAFRFPGATSPEQFWANLIAGDVAVRRFSDAELLAAGEDPALLEDTNYVKARAVLEGDPGHFDAEFFGFNPREAARFDPQQRLLLETAWHALEHAGLNPAAAPGRVGVYAGASVNTYYHHCLAAAESGAADHFRDTLANLPDFLAAWIAYKLDLRGPAVNVQTACSTSLAAVHTACNALRVGDCDTALAGGVSLTVPGLRGYLYQEGMVHSPDGSCRPYDAEAAGTVGGDGVGLVVLKPLARALADGDTVHAVVKGSALNNDGAGRVGFTAPAVAGQAAVIRAALRKACVEPADIHYLEGHGTATPLGDRIELAAIKEVFGDSNERVLGALKANIGHLDAAAGIAGFIKTLLCVAHGRIPPHPAFNAPTDPASWDNQSPRINSEPIAWPDTHDGPRRAGVSSFGIGGNNVHVVLAQAPPQAQTPVANEPHLMLLSAKNPAALASLADAMAAFLERDKLPPFADIAHTTRVGRAALSYRRFAVCRTKAEARAFFKKIAAGEEAPQTEAAGTLVWLFSGELPEVFPDLPAMAKVLPLQPGTLAAVEAQLQHHLGLSLDDYRGKTRDRNGDNLAWLRDHVVWVAMQVVLARGFTALGLRPQTLIARGFGEWVAGCFTGALKLEHFLAQSAVWLQAAARGAPPQQMMVSMVRDDLLGLFAEQGLARLQIRNEGDEGRHLVVGSSEQLQQLRALSAERGFAPPEPTLSSLPAWEGDLAALDAAFPPATRSEPRLDGDCEWLSTRFPQSPVTAPDATFWRDLWSARHQDAAWFAALGDGDQLLFTDFSPTGGLLEIARQQCPRAVVATLLPPAGTPPDGALLGLLGRIWAQGILPNWSALPGPRRRVPLPLYPFAKTRCWVDPAPPQPERAAVGLYSRGMVAVEPIETARAGGRWLVFLDQGDRGGVTRWFETDAVPVLVFPGTHFIAQDPARFTINPGEPEHYHRLLAEVGHLPQRVLYAWNLHNPDGQAHQLFSLLAPLYLARALCRGNKPAHVDFLRRGLARVEPNEIIVPGASLMMGPLCVLPLEQPDLHLRCIDLPLNQPLAQTSPLPAAPPQNGVTPALVALRNHTWFGTCVQPVRPRAARRGFKRGGVYLITGGSRGIGFHLATHLISRWDARVILLSRDPEGVDPARRATLDEWTQTGLAELFAADVTDARALAAAVRQSRTRFGRIDGVIHAAGLPGGCDAGQLDAAEIRGDLAPKVAGTETLFQALRGLKLDFVLLCSSLSSFLGGAGHFSYTAANAYLDGVAAAGNHPWPVTAINWDSWQQLGMTAAVDNPGARIPPEAGVRVFEQAAAMDVPLLAVSVADLLTRIARRDTYLAAAGASPVGRPHTTRDSRSLEAELLRLWRDFFGGHPIAPSDNFFQIGGDSLAAVQLVQRMNSQLAMQLRVVDLFDRPTVRDLVTAQPDKVTPPPVAAAVPAPQPALVAAADTDIAVVGMACRFPHAPDTDTFWRRLKEGACSLQPVADLPPDLADDPSWVAVASVLEQADAFDPAFFGMTPGVAKNMSVQRRVFLETAFQALEHAGYDPARHPGAVGVYAGATPSREGGAEPTAAGEQVQQDFVATVVSYLLNLRGPSMDLYTHCSTSLVAVHNACRALQSGDCDMALAGGVCVEQGMRAGYRTQPAGIEARDGRVRAFDAEATGTVFGEGAGAVVLKRLSDALADGDTVHAVIKATALNNDGAQKASFMAPAVAGQAAVIQQCLQRAGLSPDQVDYVETHGTGTPIGDPIEFAALRRAFGDQPQQHCALGTVKNNIGHTIAAAGVAGLIKTVLCLKHRTLVPHIGFTRPNPRLELEGGAFTFCTELREGGGPTVAAVSAFGMGGTNAHALLTTAPGEPGNSGSHECHVLPLSAHTESAFGLAAERVAEFLEQPAAPALADIAFTLQVGRKPGAHRGFVVGRDRQSCVAALRAAGFLPRRQTTATNKATSASEAPPVIALFPGQGGAMAGLAGDLYRAEPRFRDVLDHCLERVRQALDVDLRPALIGEDSGPQVDTLLGQTLFAQPALFAFAYALAELWQSWGVRPNAFFGHSLGEWVAACRAGVMDLDDALRLVCCRASLMDETSPGAMAAVALSPPALQPYLEPDVVVAAYNAPQRQVISGPPEAVNALCTRLREDGVVVRPLAVNRAFHSPAMNGAAGKLAEALADIRLRPPGERFIANLTGDWVRPEAVVDPAYWADQVRRPVWFARGIETLQRDLPNAVWLELGPAPSLSRLVRASLPAEATLCDALPTRGENLREHLAATLGCLWVAGVPVDWTAYHAPHRRRRVPVPGSVMEPRSLGWGSRVRAPRPIPTPVPSVSTQQLAARVAPMVARLRAEHAATQSEYAVVLAALDQHCIAYLGAALSRLGMDLGLGQKLVPAAVAAQIGVTGQLREWLMMMLDSLVRTGYLRREDDQLVVVQSPPQSEPTAAELTAAVAGQDQLIPYRDLLHAAGPELDAILTGRRNAVELLFPEGNLAGMTGIYSDAEAADGIHALLGDLFAAFLAQSGKRSLNILEIGGGTGSAAAALLPFLAEHQAVAPCRYRFTDVSPYFLRRGRERWPDYPFIDYQTLDLNRDFGEQGLPAQHFDLIVAANVLHVADDLPDALRRVAALLTEDGLLLAQENTHRSIFSDVVFGSLKGWHAGGGTAAAPDNAAGWCSLLGDLGFRDLVSVPAPDQDDLGQAVLVAVAPKQRVPVQAATQPKPTQPGPGAAVSTPLAGTATETALQAIWETNLEVTLGSVADDFFALGGDSLVALQVAADIESALGVRLHGGDFNAAPTLQALAKLIDDKRAPAEPWIAADLPSEFIALTPDDGRKPLLVLVHPLFGWVDVFQTLAAGLAARYAVYGYESMVFNHPETPADIGALSTALCVGLRMLAPGRSWLLGGYSYGAAPALHAACRLDQEGAGPNRLVLLDAPHPSQLPANFGNPNAAFAEFFGITSLDESTADVLETAPQAWPAQLRQRAELLGHPLARLSEARIAACLQVYRTHCTALKAFQPPRYRGRALLLDAADHETRFFARQSEAWAPHFLGVTMRHTVPGNHFSMLNPPQVSALIELFRQLKD</sequence>
<evidence type="ECO:0000259" key="11">
    <source>
        <dbReference type="PROSITE" id="PS52004"/>
    </source>
</evidence>
<dbReference type="PROSITE" id="PS00012">
    <property type="entry name" value="PHOSPHOPANTETHEINE"/>
    <property type="match status" value="2"/>
</dbReference>